<evidence type="ECO:0000313" key="2">
    <source>
        <dbReference type="Proteomes" id="UP001277972"/>
    </source>
</evidence>
<proteinExistence type="predicted"/>
<name>A0ACC6M836_9BACI</name>
<reference evidence="1" key="1">
    <citation type="submission" date="2023-11" db="EMBL/GenBank/DDBJ databases">
        <title>Gracilibacillus pellucida a moderately halophilic bacterium isolated from saline soil in Xinjiang province.</title>
        <authorList>
            <person name="Zhang Z."/>
            <person name="Tan F."/>
            <person name="Wang Y."/>
            <person name="Xia M."/>
        </authorList>
    </citation>
    <scope>NUCLEOTIDE SEQUENCE</scope>
    <source>
        <strain evidence="1">S3-1-1</strain>
    </source>
</reference>
<keyword evidence="2" id="KW-1185">Reference proteome</keyword>
<sequence>MKQKNIFMFFVTLVLIVMTFSTVQAETGEEPLTEEVDISASLEEEIEEAHTDEDEEEKEATSENEENPSQEVKAEQVEKSDTLQDSTDVDVDVENLKKNLEQLGFGSLGQTSDFDTKTEEAVKEFQSYYGLTVNGQADSSTLSKIEELLASPFQSGKRHEQTIDLKENLYTLGYWDSKSGTTLYGTQTEKAIRAFQQDEGLPQSGIAEDTTRSTLAELAQQPLRKGMYRQDAIELKSNLERLGFGSFVKTDYYGPKTAKVVKSFQSAYDLTTTGTADKATLDKMDELLKSPFQKGKRHKETVTLKESLYILGYWDSKKGTTLYGSQTEKAVKQFQKDQNIRQTGIADDVTRAKLAELAQQPLQKGMYRQDAVELKDNLERLGFGSFAKTDYYGPQTEKVVKSFQSAYNLSSTGIADKATLDKMDELLKSPFQKGKRHKETVTLKENLYILGYWDSKKGTTLYGSQTEKAVKQFQKAQNIRQTGIADDVTRAKLAELAQQPLQKGMYRQDAIKLKGNLERLGFGSFAKTDYYGPKTAKVVKSFQSTYGLTTTGTADKATLNKMDELLKSPFQKGKRHKETVTLKENLYILGYWDSKKGTTLYGSQTEKAVKQFQKDQNIRQTGIADDVTRAKLADLAQQPLQKGMYRQDAIELKANLERLGFGSFVKNDYFGPKTEKVLKQAQSYYGVKTSGIADKQTLAKIQEVVDSPLQNRNRHADVVKLKKDLRRLGFWNSNGTTNLYASKTEKAVRSFQKHYSLKENGIADQPTLSKIASLLASPNQKGNSSSDIRKYKEQLIFLGYKKGISSTSVFGSKTEARVKEFQRDMNLPVSGILDVETLKVLDNAYNNRAVQIFIDPGHGDMDSGGTGYGLKEKDVVLKIGTYAKDYLEQHYEGVDVKMSRSTDEFLALEQRAKLANDWQADYFVSIHTNAFNGKARGFESYIHNGKVSNATKQLQREIHTYIVNDANVRDRGMKQADFSVLRNTNMPAVLLEFLFIDNSKDNELLKDEAYLKKLGTSTAKAIATSFNLVAK</sequence>
<dbReference type="Proteomes" id="UP001277972">
    <property type="component" value="Unassembled WGS sequence"/>
</dbReference>
<protein>
    <submittedName>
        <fullName evidence="1">Peptidoglycan-binding protein</fullName>
    </submittedName>
</protein>
<gene>
    <name evidence="1" type="ORF">SH601_13995</name>
</gene>
<accession>A0ACC6M836</accession>
<evidence type="ECO:0000313" key="1">
    <source>
        <dbReference type="EMBL" id="MDX8047099.1"/>
    </source>
</evidence>
<organism evidence="1 2">
    <name type="scientific">Gracilibacillus pellucidus</name>
    <dbReference type="NCBI Taxonomy" id="3095368"/>
    <lineage>
        <taxon>Bacteria</taxon>
        <taxon>Bacillati</taxon>
        <taxon>Bacillota</taxon>
        <taxon>Bacilli</taxon>
        <taxon>Bacillales</taxon>
        <taxon>Bacillaceae</taxon>
        <taxon>Gracilibacillus</taxon>
    </lineage>
</organism>
<dbReference type="EMBL" id="JAWZSR010000009">
    <property type="protein sequence ID" value="MDX8047099.1"/>
    <property type="molecule type" value="Genomic_DNA"/>
</dbReference>
<comment type="caution">
    <text evidence="1">The sequence shown here is derived from an EMBL/GenBank/DDBJ whole genome shotgun (WGS) entry which is preliminary data.</text>
</comment>